<protein>
    <submittedName>
        <fullName evidence="3">Uncharacterized protein</fullName>
    </submittedName>
</protein>
<evidence type="ECO:0000313" key="3">
    <source>
        <dbReference type="WBParaSite" id="ALUE_0002348501-mRNA-1"/>
    </source>
</evidence>
<keyword evidence="2" id="KW-1185">Reference proteome</keyword>
<dbReference type="Proteomes" id="UP000036681">
    <property type="component" value="Unplaced"/>
</dbReference>
<dbReference type="AlphaFoldDB" id="A0A0M3IXK7"/>
<proteinExistence type="predicted"/>
<dbReference type="WBParaSite" id="ALUE_0002348501-mRNA-1">
    <property type="protein sequence ID" value="ALUE_0002348501-mRNA-1"/>
    <property type="gene ID" value="ALUE_0002348501"/>
</dbReference>
<keyword evidence="1" id="KW-0812">Transmembrane</keyword>
<organism evidence="2 3">
    <name type="scientific">Ascaris lumbricoides</name>
    <name type="common">Giant roundworm</name>
    <dbReference type="NCBI Taxonomy" id="6252"/>
    <lineage>
        <taxon>Eukaryota</taxon>
        <taxon>Metazoa</taxon>
        <taxon>Ecdysozoa</taxon>
        <taxon>Nematoda</taxon>
        <taxon>Chromadorea</taxon>
        <taxon>Rhabditida</taxon>
        <taxon>Spirurina</taxon>
        <taxon>Ascaridomorpha</taxon>
        <taxon>Ascaridoidea</taxon>
        <taxon>Ascarididae</taxon>
        <taxon>Ascaris</taxon>
    </lineage>
</organism>
<keyword evidence="1" id="KW-1133">Transmembrane helix</keyword>
<keyword evidence="1" id="KW-0472">Membrane</keyword>
<evidence type="ECO:0000313" key="2">
    <source>
        <dbReference type="Proteomes" id="UP000036681"/>
    </source>
</evidence>
<evidence type="ECO:0000256" key="1">
    <source>
        <dbReference type="SAM" id="Phobius"/>
    </source>
</evidence>
<name>A0A0M3IXK7_ASCLU</name>
<feature type="transmembrane region" description="Helical" evidence="1">
    <location>
        <begin position="22"/>
        <end position="43"/>
    </location>
</feature>
<accession>A0A0M3IXK7</accession>
<reference evidence="3" key="1">
    <citation type="submission" date="2017-02" db="UniProtKB">
        <authorList>
            <consortium name="WormBaseParasite"/>
        </authorList>
    </citation>
    <scope>IDENTIFICATION</scope>
</reference>
<sequence>MIFSEYSHELDALVLDHMHNHFWALMRMYFLFVLIYTLLHFYCRLFGV</sequence>